<reference evidence="6" key="1">
    <citation type="submission" date="2018-02" db="EMBL/GenBank/DDBJ databases">
        <title>Genome sequencing of Solimonas sp. HR-BB.</title>
        <authorList>
            <person name="Lee Y."/>
            <person name="Jeon C.O."/>
        </authorList>
    </citation>
    <scope>NUCLEOTIDE SEQUENCE [LARGE SCALE GENOMIC DNA]</scope>
    <source>
        <strain evidence="6">HR-E</strain>
    </source>
</reference>
<keyword evidence="6" id="KW-1185">Reference proteome</keyword>
<keyword evidence="3" id="KW-0804">Transcription</keyword>
<dbReference type="FunFam" id="1.10.1740.10:FF:000009">
    <property type="entry name" value="RNA polymerase sigma factor"/>
    <property type="match status" value="1"/>
</dbReference>
<comment type="caution">
    <text evidence="5">The sequence shown here is derived from an EMBL/GenBank/DDBJ whole genome shotgun (WGS) entry which is preliminary data.</text>
</comment>
<dbReference type="PANTHER" id="PTHR43133:SF63">
    <property type="entry name" value="RNA POLYMERASE SIGMA FACTOR FECI-RELATED"/>
    <property type="match status" value="1"/>
</dbReference>
<feature type="non-terminal residue" evidence="5">
    <location>
        <position position="130"/>
    </location>
</feature>
<name>A0A2P6ASM6_9GAMM</name>
<dbReference type="Proteomes" id="UP000243900">
    <property type="component" value="Unassembled WGS sequence"/>
</dbReference>
<proteinExistence type="predicted"/>
<accession>A0A2P6ASM6</accession>
<dbReference type="EMBL" id="PTQZ01000100">
    <property type="protein sequence ID" value="PQA43165.1"/>
    <property type="molecule type" value="Genomic_DNA"/>
</dbReference>
<dbReference type="InterPro" id="IPR013325">
    <property type="entry name" value="RNA_pol_sigma_r2"/>
</dbReference>
<dbReference type="Gene3D" id="1.10.1740.10">
    <property type="match status" value="1"/>
</dbReference>
<dbReference type="RefSeq" id="WP_105192146.1">
    <property type="nucleotide sequence ID" value="NZ_PTQZ01000100.1"/>
</dbReference>
<dbReference type="OrthoDB" id="9797134at2"/>
<evidence type="ECO:0000259" key="4">
    <source>
        <dbReference type="Pfam" id="PF04542"/>
    </source>
</evidence>
<organism evidence="5 6">
    <name type="scientific">Amnimonas aquatica</name>
    <dbReference type="NCBI Taxonomy" id="2094561"/>
    <lineage>
        <taxon>Bacteria</taxon>
        <taxon>Pseudomonadati</taxon>
        <taxon>Pseudomonadota</taxon>
        <taxon>Gammaproteobacteria</taxon>
        <taxon>Moraxellales</taxon>
        <taxon>Moraxellaceae</taxon>
        <taxon>Amnimonas</taxon>
    </lineage>
</organism>
<evidence type="ECO:0000256" key="3">
    <source>
        <dbReference type="ARBA" id="ARBA00023163"/>
    </source>
</evidence>
<keyword evidence="1" id="KW-0805">Transcription regulation</keyword>
<feature type="domain" description="RNA polymerase sigma-70 region 2" evidence="4">
    <location>
        <begin position="14"/>
        <end position="79"/>
    </location>
</feature>
<dbReference type="SUPFAM" id="SSF88946">
    <property type="entry name" value="Sigma2 domain of RNA polymerase sigma factors"/>
    <property type="match status" value="1"/>
</dbReference>
<sequence>MSAEHGGSLDIQALYSDHHRWLFGWLRSRLGCVAQAEDLTHDTYLRLLQRPAQPRPQEPRAFLTTIARGLVIDHWRRESLRRAWLEALASLPEAEAGSPEQEHLVLELLDQIAVMLDGLRPRVRTAFLLA</sequence>
<gene>
    <name evidence="5" type="ORF">C5O18_05385</name>
</gene>
<evidence type="ECO:0000313" key="6">
    <source>
        <dbReference type="Proteomes" id="UP000243900"/>
    </source>
</evidence>
<dbReference type="PANTHER" id="PTHR43133">
    <property type="entry name" value="RNA POLYMERASE ECF-TYPE SIGMA FACTO"/>
    <property type="match status" value="1"/>
</dbReference>
<dbReference type="GO" id="GO:0006352">
    <property type="term" value="P:DNA-templated transcription initiation"/>
    <property type="evidence" value="ECO:0007669"/>
    <property type="project" value="InterPro"/>
</dbReference>
<keyword evidence="2" id="KW-0731">Sigma factor</keyword>
<dbReference type="AlphaFoldDB" id="A0A2P6ASM6"/>
<evidence type="ECO:0000256" key="1">
    <source>
        <dbReference type="ARBA" id="ARBA00023015"/>
    </source>
</evidence>
<protein>
    <submittedName>
        <fullName evidence="5">RNA polymerase subunit sigma</fullName>
    </submittedName>
</protein>
<dbReference type="GO" id="GO:0016987">
    <property type="term" value="F:sigma factor activity"/>
    <property type="evidence" value="ECO:0007669"/>
    <property type="project" value="UniProtKB-KW"/>
</dbReference>
<dbReference type="Pfam" id="PF04542">
    <property type="entry name" value="Sigma70_r2"/>
    <property type="match status" value="1"/>
</dbReference>
<dbReference type="InterPro" id="IPR039425">
    <property type="entry name" value="RNA_pol_sigma-70-like"/>
</dbReference>
<evidence type="ECO:0000313" key="5">
    <source>
        <dbReference type="EMBL" id="PQA43165.1"/>
    </source>
</evidence>
<evidence type="ECO:0000256" key="2">
    <source>
        <dbReference type="ARBA" id="ARBA00023082"/>
    </source>
</evidence>
<dbReference type="InterPro" id="IPR007627">
    <property type="entry name" value="RNA_pol_sigma70_r2"/>
</dbReference>